<dbReference type="PANTHER" id="PTHR43155:SF2">
    <property type="entry name" value="CYCLIC DI-GMP PHOSPHODIESTERASE PA4108"/>
    <property type="match status" value="1"/>
</dbReference>
<evidence type="ECO:0000313" key="2">
    <source>
        <dbReference type="EMBL" id="WAA09290.1"/>
    </source>
</evidence>
<dbReference type="InterPro" id="IPR037522">
    <property type="entry name" value="HD_GYP_dom"/>
</dbReference>
<dbReference type="Proteomes" id="UP001164718">
    <property type="component" value="Chromosome"/>
</dbReference>
<dbReference type="InterPro" id="IPR003607">
    <property type="entry name" value="HD/PDEase_dom"/>
</dbReference>
<organism evidence="2 3">
    <name type="scientific">Fervidibacillus albus</name>
    <dbReference type="NCBI Taxonomy" id="2980026"/>
    <lineage>
        <taxon>Bacteria</taxon>
        <taxon>Bacillati</taxon>
        <taxon>Bacillota</taxon>
        <taxon>Bacilli</taxon>
        <taxon>Bacillales</taxon>
        <taxon>Bacillaceae</taxon>
        <taxon>Fervidibacillus</taxon>
    </lineage>
</organism>
<name>A0A9E8LTW2_9BACI</name>
<dbReference type="SUPFAM" id="SSF51182">
    <property type="entry name" value="RmlC-like cupins"/>
    <property type="match status" value="1"/>
</dbReference>
<dbReference type="EMBL" id="CP106878">
    <property type="protein sequence ID" value="WAA09290.1"/>
    <property type="molecule type" value="Genomic_DNA"/>
</dbReference>
<sequence length="307" mass="35146">MHFKDFGVIFNRNGESIERVETRSMTIELLASYDGTEVIKHTLSKNGRWGIDPDEGWSGLELVFILEGELTLFIDNQKYLLKPGDYFQTAPIKKFCYIQANVRSQFLYVSSQPVFHHYSNVVKEIKHLSIIVDEKDGYTKDHCSRIMRYSMMIGEKLQLKLKDLHILNMGSYLHDIGKIRIPDQILQKTGKLTEEEWEIIKKHPIYGKDILLDSGIPILKDAAVIVEQHHERYDGSGYPFGLKGDEIHIGAAIVAVVDSFDAMTTDRIYRKALSKEEAIEEIVRNSGTLYHPKVVQAFLSVIDGESR</sequence>
<dbReference type="CDD" id="cd02209">
    <property type="entry name" value="cupin_XRE_C"/>
    <property type="match status" value="1"/>
</dbReference>
<evidence type="ECO:0000313" key="3">
    <source>
        <dbReference type="Proteomes" id="UP001164718"/>
    </source>
</evidence>
<evidence type="ECO:0000259" key="1">
    <source>
        <dbReference type="PROSITE" id="PS51832"/>
    </source>
</evidence>
<dbReference type="KEGG" id="faf:OE104_12050"/>
<proteinExistence type="predicted"/>
<dbReference type="PANTHER" id="PTHR43155">
    <property type="entry name" value="CYCLIC DI-GMP PHOSPHODIESTERASE PA4108-RELATED"/>
    <property type="match status" value="1"/>
</dbReference>
<dbReference type="InterPro" id="IPR014710">
    <property type="entry name" value="RmlC-like_jellyroll"/>
</dbReference>
<dbReference type="SUPFAM" id="SSF109604">
    <property type="entry name" value="HD-domain/PDEase-like"/>
    <property type="match status" value="1"/>
</dbReference>
<dbReference type="PROSITE" id="PS51832">
    <property type="entry name" value="HD_GYP"/>
    <property type="match status" value="1"/>
</dbReference>
<reference evidence="2" key="1">
    <citation type="submission" date="2022-09" db="EMBL/GenBank/DDBJ databases">
        <title>Complete Genomes of Fervidibacillus albus and Fervidibacillus halotolerans isolated from tidal flat sediments.</title>
        <authorList>
            <person name="Kwon K.K."/>
            <person name="Yang S.-H."/>
            <person name="Park M.J."/>
            <person name="Oh H.-M."/>
        </authorList>
    </citation>
    <scope>NUCLEOTIDE SEQUENCE</scope>
    <source>
        <strain evidence="2">MEBiC13591</strain>
    </source>
</reference>
<dbReference type="AlphaFoldDB" id="A0A9E8LTW2"/>
<dbReference type="Gene3D" id="2.60.120.10">
    <property type="entry name" value="Jelly Rolls"/>
    <property type="match status" value="1"/>
</dbReference>
<dbReference type="Pfam" id="PF13487">
    <property type="entry name" value="HD_5"/>
    <property type="match status" value="1"/>
</dbReference>
<dbReference type="RefSeq" id="WP_275417071.1">
    <property type="nucleotide sequence ID" value="NZ_CP106878.1"/>
</dbReference>
<dbReference type="Gene3D" id="1.10.3210.10">
    <property type="entry name" value="Hypothetical protein af1432"/>
    <property type="match status" value="1"/>
</dbReference>
<dbReference type="SMART" id="SM00471">
    <property type="entry name" value="HDc"/>
    <property type="match status" value="1"/>
</dbReference>
<accession>A0A9E8LTW2</accession>
<feature type="domain" description="HD-GYP" evidence="1">
    <location>
        <begin position="117"/>
        <end position="307"/>
    </location>
</feature>
<protein>
    <submittedName>
        <fullName evidence="2">HD domain-containing protein</fullName>
    </submittedName>
</protein>
<gene>
    <name evidence="2" type="ORF">OE104_12050</name>
</gene>
<keyword evidence="3" id="KW-1185">Reference proteome</keyword>
<dbReference type="InterPro" id="IPR011051">
    <property type="entry name" value="RmlC_Cupin_sf"/>
</dbReference>
<dbReference type="CDD" id="cd00077">
    <property type="entry name" value="HDc"/>
    <property type="match status" value="1"/>
</dbReference>